<dbReference type="GO" id="GO:0015035">
    <property type="term" value="F:protein-disulfide reductase activity"/>
    <property type="evidence" value="ECO:0007669"/>
    <property type="project" value="TreeGrafter"/>
</dbReference>
<evidence type="ECO:0000256" key="2">
    <source>
        <dbReference type="ARBA" id="ARBA00022982"/>
    </source>
</evidence>
<evidence type="ECO:0000256" key="1">
    <source>
        <dbReference type="ARBA" id="ARBA00022448"/>
    </source>
</evidence>
<feature type="domain" description="Thioredoxin" evidence="6">
    <location>
        <begin position="11"/>
        <end position="135"/>
    </location>
</feature>
<evidence type="ECO:0000256" key="3">
    <source>
        <dbReference type="ARBA" id="ARBA00023157"/>
    </source>
</evidence>
<name>A0A8J7U733_9BACT</name>
<feature type="signal peptide" evidence="5">
    <location>
        <begin position="1"/>
        <end position="27"/>
    </location>
</feature>
<dbReference type="SUPFAM" id="SSF48452">
    <property type="entry name" value="TPR-like"/>
    <property type="match status" value="1"/>
</dbReference>
<dbReference type="EMBL" id="JAFREP010000039">
    <property type="protein sequence ID" value="MBO1322574.1"/>
    <property type="molecule type" value="Genomic_DNA"/>
</dbReference>
<dbReference type="PANTHER" id="PTHR45663:SF11">
    <property type="entry name" value="GEO12009P1"/>
    <property type="match status" value="1"/>
</dbReference>
<keyword evidence="5" id="KW-0732">Signal</keyword>
<sequence>MHIQRIPMRFLFTLLTAAFFGAPSLLAEGWDLKATQKQAVAQGKPILIDFYAVWCGPCKMFDRDMKKNDKIKAALEKVVLMKVDAEKGKGVELAKEYGINGYPTYIVLNHDLKVVNRFSGYSPDYFIEKLEESLGDTRTLAERLADFEKNPDSATAYSLGTFLTAELKYDKALEYFDYVAKNPVAEIKDVKFQIFRIKWKQHKENPEAYKVEDIHQAGLAAVQENPEIVPTVGQFMMHSAKVAKNKGIFKHHLKATIDFFTHEQGIDISKDPKYVALWADAALFLDENKAEAAKRYASALPENWREDADQLNRYAWWSFENEVNLDEARDLAAKGVSLAKTGTQKAMILDTQAEIEHLLGNTATAVNLMEKAVKEHPGREFYEKQLKRFREALKADAATNKKS</sequence>
<keyword evidence="3" id="KW-1015">Disulfide bond</keyword>
<proteinExistence type="predicted"/>
<keyword evidence="2" id="KW-0249">Electron transport</keyword>
<dbReference type="RefSeq" id="WP_207862547.1">
    <property type="nucleotide sequence ID" value="NZ_JAFREP010000039.1"/>
</dbReference>
<dbReference type="CDD" id="cd02947">
    <property type="entry name" value="TRX_family"/>
    <property type="match status" value="1"/>
</dbReference>
<evidence type="ECO:0000259" key="6">
    <source>
        <dbReference type="PROSITE" id="PS51352"/>
    </source>
</evidence>
<keyword evidence="1" id="KW-0813">Transport</keyword>
<dbReference type="GO" id="GO:0006950">
    <property type="term" value="P:response to stress"/>
    <property type="evidence" value="ECO:0007669"/>
    <property type="project" value="UniProtKB-ARBA"/>
</dbReference>
<protein>
    <submittedName>
        <fullName evidence="7">Thioredoxin family protein</fullName>
    </submittedName>
</protein>
<feature type="chain" id="PRO_5035279320" evidence="5">
    <location>
        <begin position="28"/>
        <end position="403"/>
    </location>
</feature>
<evidence type="ECO:0000256" key="4">
    <source>
        <dbReference type="ARBA" id="ARBA00023284"/>
    </source>
</evidence>
<dbReference type="Pfam" id="PF00085">
    <property type="entry name" value="Thioredoxin"/>
    <property type="match status" value="1"/>
</dbReference>
<dbReference type="InterPro" id="IPR013766">
    <property type="entry name" value="Thioredoxin_domain"/>
</dbReference>
<comment type="caution">
    <text evidence="7">The sequence shown here is derived from an EMBL/GenBank/DDBJ whole genome shotgun (WGS) entry which is preliminary data.</text>
</comment>
<dbReference type="GO" id="GO:0005737">
    <property type="term" value="C:cytoplasm"/>
    <property type="evidence" value="ECO:0007669"/>
    <property type="project" value="TreeGrafter"/>
</dbReference>
<organism evidence="7 8">
    <name type="scientific">Acanthopleuribacter pedis</name>
    <dbReference type="NCBI Taxonomy" id="442870"/>
    <lineage>
        <taxon>Bacteria</taxon>
        <taxon>Pseudomonadati</taxon>
        <taxon>Acidobacteriota</taxon>
        <taxon>Holophagae</taxon>
        <taxon>Acanthopleuribacterales</taxon>
        <taxon>Acanthopleuribacteraceae</taxon>
        <taxon>Acanthopleuribacter</taxon>
    </lineage>
</organism>
<gene>
    <name evidence="7" type="ORF">J3U88_29140</name>
</gene>
<dbReference type="InterPro" id="IPR017937">
    <property type="entry name" value="Thioredoxin_CS"/>
</dbReference>
<dbReference type="InterPro" id="IPR036249">
    <property type="entry name" value="Thioredoxin-like_sf"/>
</dbReference>
<dbReference type="PANTHER" id="PTHR45663">
    <property type="entry name" value="GEO12009P1"/>
    <property type="match status" value="1"/>
</dbReference>
<evidence type="ECO:0000313" key="7">
    <source>
        <dbReference type="EMBL" id="MBO1322574.1"/>
    </source>
</evidence>
<dbReference type="Proteomes" id="UP000664417">
    <property type="component" value="Unassembled WGS sequence"/>
</dbReference>
<dbReference type="Gene3D" id="3.40.30.10">
    <property type="entry name" value="Glutaredoxin"/>
    <property type="match status" value="1"/>
</dbReference>
<dbReference type="PROSITE" id="PS00194">
    <property type="entry name" value="THIOREDOXIN_1"/>
    <property type="match status" value="1"/>
</dbReference>
<keyword evidence="8" id="KW-1185">Reference proteome</keyword>
<reference evidence="7" key="1">
    <citation type="submission" date="2021-03" db="EMBL/GenBank/DDBJ databases">
        <authorList>
            <person name="Wang G."/>
        </authorList>
    </citation>
    <scope>NUCLEOTIDE SEQUENCE</scope>
    <source>
        <strain evidence="7">KCTC 12899</strain>
    </source>
</reference>
<accession>A0A8J7U733</accession>
<dbReference type="SUPFAM" id="SSF52833">
    <property type="entry name" value="Thioredoxin-like"/>
    <property type="match status" value="1"/>
</dbReference>
<dbReference type="AlphaFoldDB" id="A0A8J7U733"/>
<evidence type="ECO:0000256" key="5">
    <source>
        <dbReference type="SAM" id="SignalP"/>
    </source>
</evidence>
<keyword evidence="4" id="KW-0676">Redox-active center</keyword>
<evidence type="ECO:0000313" key="8">
    <source>
        <dbReference type="Proteomes" id="UP000664417"/>
    </source>
</evidence>
<dbReference type="InterPro" id="IPR011990">
    <property type="entry name" value="TPR-like_helical_dom_sf"/>
</dbReference>
<dbReference type="PROSITE" id="PS51352">
    <property type="entry name" value="THIOREDOXIN_2"/>
    <property type="match status" value="1"/>
</dbReference>